<dbReference type="AlphaFoldDB" id="A0A0H4QM67"/>
<dbReference type="InterPro" id="IPR050361">
    <property type="entry name" value="MPP/UQCRC_Complex"/>
</dbReference>
<dbReference type="PANTHER" id="PTHR11851:SF186">
    <property type="entry name" value="INACTIVE METALLOPROTEASE YMFF-RELATED"/>
    <property type="match status" value="1"/>
</dbReference>
<name>A0A0H4QM67_9LACO</name>
<dbReference type="Proteomes" id="UP000036106">
    <property type="component" value="Chromosome"/>
</dbReference>
<dbReference type="PATRIC" id="fig|1007676.4.peg.2443"/>
<protein>
    <submittedName>
        <fullName evidence="2">Zn-dependent peptidase</fullName>
    </submittedName>
</protein>
<sequence length="425" mass="48970">MREVLAKNVVLNVKQLNQFRTIKIQIDFLRPINKDESTKRRLLANVLSNSTEKYPSFKAINDREMELYGSEISAYTRPLLNFNDMGFSIEFADPSFLIGDTKQVENNLDLLGEVIFHPNLKNDHEFDQIAFDVEKRNMLSNLDAIVDNQDLVSALELAKLIHHAYPNKQVPIFGDANQLQDLTNAELLNYYQDVIKNDFVLINVVGNVDPKSFSELMKKEFNKRLLVQERNDLKIEFENFDDLVKNPANRSDSKKVNQSRLAMAYVSEKLEKGYSHLAPQAMNLIFGGDDQSQLFQQVREKNSLAYSVSSTYQPNNHLMIVTAGLDGDAMDKAISLIDDQLKFIKDGKFTDEQVEHAKKVLFTRREISSDSIQHYIMRSIWECVYPKAMMGDEEYKQELARIDRKHIISVANNMHLIAQYKLMGE</sequence>
<dbReference type="InterPro" id="IPR011249">
    <property type="entry name" value="Metalloenz_LuxS/M16"/>
</dbReference>
<dbReference type="Pfam" id="PF05193">
    <property type="entry name" value="Peptidase_M16_C"/>
    <property type="match status" value="1"/>
</dbReference>
<dbReference type="Gene3D" id="3.30.830.10">
    <property type="entry name" value="Metalloenzyme, LuxS/M16 peptidase-like"/>
    <property type="match status" value="2"/>
</dbReference>
<dbReference type="RefSeq" id="WP_048706056.1">
    <property type="nucleotide sequence ID" value="NZ_CP012034.1"/>
</dbReference>
<dbReference type="GO" id="GO:0046872">
    <property type="term" value="F:metal ion binding"/>
    <property type="evidence" value="ECO:0007669"/>
    <property type="project" value="InterPro"/>
</dbReference>
<evidence type="ECO:0000313" key="3">
    <source>
        <dbReference type="Proteomes" id="UP000036106"/>
    </source>
</evidence>
<keyword evidence="3" id="KW-1185">Reference proteome</keyword>
<dbReference type="STRING" id="1007676.ABM34_12070"/>
<feature type="domain" description="Peptidase M16 C-terminal" evidence="1">
    <location>
        <begin position="181"/>
        <end position="361"/>
    </location>
</feature>
<reference evidence="3" key="1">
    <citation type="submission" date="2015-07" db="EMBL/GenBank/DDBJ databases">
        <title>Lactobacillus ginsenosidimutans/EMML 3141/ whole genome sequencing.</title>
        <authorList>
            <person name="Kim M.K."/>
            <person name="Im W.-T."/>
            <person name="Srinivasan S."/>
            <person name="Lee J.-J."/>
        </authorList>
    </citation>
    <scope>NUCLEOTIDE SEQUENCE [LARGE SCALE GENOMIC DNA]</scope>
    <source>
        <strain evidence="3">EMML 3041</strain>
    </source>
</reference>
<evidence type="ECO:0000259" key="1">
    <source>
        <dbReference type="Pfam" id="PF05193"/>
    </source>
</evidence>
<evidence type="ECO:0000313" key="2">
    <source>
        <dbReference type="EMBL" id="AKP68196.1"/>
    </source>
</evidence>
<dbReference type="KEGG" id="lgn:ABM34_12070"/>
<dbReference type="OrthoDB" id="9762085at2"/>
<organism evidence="2 3">
    <name type="scientific">Companilactobacillus ginsenosidimutans</name>
    <dbReference type="NCBI Taxonomy" id="1007676"/>
    <lineage>
        <taxon>Bacteria</taxon>
        <taxon>Bacillati</taxon>
        <taxon>Bacillota</taxon>
        <taxon>Bacilli</taxon>
        <taxon>Lactobacillales</taxon>
        <taxon>Lactobacillaceae</taxon>
        <taxon>Companilactobacillus</taxon>
    </lineage>
</organism>
<dbReference type="EMBL" id="CP012034">
    <property type="protein sequence ID" value="AKP68196.1"/>
    <property type="molecule type" value="Genomic_DNA"/>
</dbReference>
<gene>
    <name evidence="2" type="ORF">ABM34_12070</name>
</gene>
<dbReference type="PANTHER" id="PTHR11851">
    <property type="entry name" value="METALLOPROTEASE"/>
    <property type="match status" value="1"/>
</dbReference>
<proteinExistence type="predicted"/>
<accession>A0A0H4QM67</accession>
<dbReference type="SUPFAM" id="SSF63411">
    <property type="entry name" value="LuxS/MPP-like metallohydrolase"/>
    <property type="match status" value="2"/>
</dbReference>
<dbReference type="InterPro" id="IPR007863">
    <property type="entry name" value="Peptidase_M16_C"/>
</dbReference>
<dbReference type="NCBIfam" id="NF047422">
    <property type="entry name" value="YfmF_fam"/>
    <property type="match status" value="1"/>
</dbReference>